<dbReference type="SMART" id="SM00461">
    <property type="entry name" value="WH1"/>
    <property type="match status" value="1"/>
</dbReference>
<evidence type="ECO:0000256" key="3">
    <source>
        <dbReference type="ARBA" id="ARBA00004245"/>
    </source>
</evidence>
<keyword evidence="13" id="KW-0539">Nucleus</keyword>
<evidence type="ECO:0000256" key="10">
    <source>
        <dbReference type="ARBA" id="ARBA00023136"/>
    </source>
</evidence>
<keyword evidence="5" id="KW-1003">Cell membrane</keyword>
<dbReference type="InterPro" id="IPR036936">
    <property type="entry name" value="CRIB_dom_sf"/>
</dbReference>
<keyword evidence="7" id="KW-0597">Phosphoprotein</keyword>
<dbReference type="CDD" id="cd00132">
    <property type="entry name" value="CRIB"/>
    <property type="match status" value="1"/>
</dbReference>
<comment type="subcellular location">
    <subcellularLocation>
        <location evidence="2">Cell membrane</location>
        <topology evidence="2">Lipid-anchor</topology>
    </subcellularLocation>
    <subcellularLocation>
        <location evidence="3">Cytoplasm</location>
        <location evidence="3">Cytoskeleton</location>
    </subcellularLocation>
    <subcellularLocation>
        <location evidence="1">Nucleus</location>
    </subcellularLocation>
</comment>
<evidence type="ECO:0000259" key="16">
    <source>
        <dbReference type="PROSITE" id="PS50108"/>
    </source>
</evidence>
<dbReference type="EMBL" id="JBFDAA010000007">
    <property type="protein sequence ID" value="KAL1130692.1"/>
    <property type="molecule type" value="Genomic_DNA"/>
</dbReference>
<dbReference type="InterPro" id="IPR039056">
    <property type="entry name" value="SPEC"/>
</dbReference>
<dbReference type="Gene3D" id="3.90.810.10">
    <property type="entry name" value="CRIB domain"/>
    <property type="match status" value="1"/>
</dbReference>
<evidence type="ECO:0000256" key="11">
    <source>
        <dbReference type="ARBA" id="ARBA00023139"/>
    </source>
</evidence>
<dbReference type="PROSITE" id="PS50229">
    <property type="entry name" value="WH1"/>
    <property type="match status" value="1"/>
</dbReference>
<dbReference type="CDD" id="cd01205">
    <property type="entry name" value="EVH1_WASP-like"/>
    <property type="match status" value="1"/>
</dbReference>
<evidence type="ECO:0000256" key="1">
    <source>
        <dbReference type="ARBA" id="ARBA00004123"/>
    </source>
</evidence>
<keyword evidence="11" id="KW-0564">Palmitate</keyword>
<evidence type="ECO:0000256" key="6">
    <source>
        <dbReference type="ARBA" id="ARBA00022490"/>
    </source>
</evidence>
<dbReference type="Pfam" id="PF00786">
    <property type="entry name" value="PBD"/>
    <property type="match status" value="1"/>
</dbReference>
<comment type="similarity">
    <text evidence="4">Belongs to the CDC42SE/SPEC family.</text>
</comment>
<evidence type="ECO:0000256" key="9">
    <source>
        <dbReference type="ARBA" id="ARBA00022960"/>
    </source>
</evidence>
<feature type="compositionally biased region" description="Pro residues" evidence="15">
    <location>
        <begin position="258"/>
        <end position="288"/>
    </location>
</feature>
<evidence type="ECO:0000259" key="17">
    <source>
        <dbReference type="PROSITE" id="PS50229"/>
    </source>
</evidence>
<sequence>MQTLATTVIELYTTGGLYSGEWRLRDTGVLCLVKDNTRRSYFFRLFCPVRRTLLWEHEVYNNMQYLAPTTFLHTFEAEDCITGFNFANEYEGAMLREVLLEKLESKKQRRMDMGGTPNGTVVTGTGGGGGAVTTSSYQFHHRPATGSSSLIGKHRGVTATLSSSSSSAKKRLTKADIGKPHNFRHVSHVGWTPDRGFDLDNVEDPQLKEFFAKAGVSETQLQDRETREFIYDFILRNGGMEAVKGELQPAPVPVRGKAPPPPPSRTPPTLPPPPPPPPPLRTLPPRNPPTGEFKIVY</sequence>
<evidence type="ECO:0000256" key="2">
    <source>
        <dbReference type="ARBA" id="ARBA00004193"/>
    </source>
</evidence>
<evidence type="ECO:0008006" key="20">
    <source>
        <dbReference type="Google" id="ProtNLM"/>
    </source>
</evidence>
<keyword evidence="9" id="KW-0133">Cell shape</keyword>
<dbReference type="SUPFAM" id="SSF50729">
    <property type="entry name" value="PH domain-like"/>
    <property type="match status" value="1"/>
</dbReference>
<evidence type="ECO:0000256" key="4">
    <source>
        <dbReference type="ARBA" id="ARBA00005720"/>
    </source>
</evidence>
<dbReference type="FunFam" id="2.30.29.30:FF:000130">
    <property type="entry name" value="neural Wiskott-Aldrich syndrome protein"/>
    <property type="match status" value="1"/>
</dbReference>
<organism evidence="18 19">
    <name type="scientific">Ranatra chinensis</name>
    <dbReference type="NCBI Taxonomy" id="642074"/>
    <lineage>
        <taxon>Eukaryota</taxon>
        <taxon>Metazoa</taxon>
        <taxon>Ecdysozoa</taxon>
        <taxon>Arthropoda</taxon>
        <taxon>Hexapoda</taxon>
        <taxon>Insecta</taxon>
        <taxon>Pterygota</taxon>
        <taxon>Neoptera</taxon>
        <taxon>Paraneoptera</taxon>
        <taxon>Hemiptera</taxon>
        <taxon>Heteroptera</taxon>
        <taxon>Panheteroptera</taxon>
        <taxon>Nepomorpha</taxon>
        <taxon>Nepidae</taxon>
        <taxon>Ranatrinae</taxon>
        <taxon>Ranatra</taxon>
    </lineage>
</organism>
<keyword evidence="8" id="KW-0677">Repeat</keyword>
<name>A0ABD0YTR9_9HEMI</name>
<dbReference type="InterPro" id="IPR011026">
    <property type="entry name" value="WAS_C"/>
</dbReference>
<keyword evidence="12" id="KW-0206">Cytoskeleton</keyword>
<evidence type="ECO:0000256" key="15">
    <source>
        <dbReference type="SAM" id="MobiDB-lite"/>
    </source>
</evidence>
<dbReference type="PANTHER" id="PTHR13502">
    <property type="entry name" value="CDC42 SMALL EFFECTOR PROTEIN HOMOLOG"/>
    <property type="match status" value="1"/>
</dbReference>
<dbReference type="GO" id="GO:0005634">
    <property type="term" value="C:nucleus"/>
    <property type="evidence" value="ECO:0007669"/>
    <property type="project" value="UniProtKB-SubCell"/>
</dbReference>
<feature type="domain" description="WH1" evidence="17">
    <location>
        <begin position="1"/>
        <end position="106"/>
    </location>
</feature>
<accession>A0ABD0YTR9</accession>
<evidence type="ECO:0000256" key="14">
    <source>
        <dbReference type="ARBA" id="ARBA00023288"/>
    </source>
</evidence>
<dbReference type="Gene3D" id="2.30.29.30">
    <property type="entry name" value="Pleckstrin-homology domain (PH domain)/Phosphotyrosine-binding domain (PTB)"/>
    <property type="match status" value="1"/>
</dbReference>
<dbReference type="Pfam" id="PF00568">
    <property type="entry name" value="WH1"/>
    <property type="match status" value="1"/>
</dbReference>
<dbReference type="PANTHER" id="PTHR13502:SF9">
    <property type="entry name" value="CRIB DOMAIN-CONTAINING PROTEIN"/>
    <property type="match status" value="1"/>
</dbReference>
<dbReference type="SUPFAM" id="SSF47912">
    <property type="entry name" value="Wiscott-Aldrich syndrome protein, WASP, C-terminal domain"/>
    <property type="match status" value="1"/>
</dbReference>
<dbReference type="GO" id="GO:0005856">
    <property type="term" value="C:cytoskeleton"/>
    <property type="evidence" value="ECO:0007669"/>
    <property type="project" value="UniProtKB-SubCell"/>
</dbReference>
<keyword evidence="10" id="KW-0472">Membrane</keyword>
<gene>
    <name evidence="18" type="ORF">AAG570_011933</name>
</gene>
<evidence type="ECO:0000313" key="18">
    <source>
        <dbReference type="EMBL" id="KAL1130692.1"/>
    </source>
</evidence>
<evidence type="ECO:0000256" key="13">
    <source>
        <dbReference type="ARBA" id="ARBA00023242"/>
    </source>
</evidence>
<dbReference type="InterPro" id="IPR000095">
    <property type="entry name" value="CRIB_dom"/>
</dbReference>
<evidence type="ECO:0000256" key="12">
    <source>
        <dbReference type="ARBA" id="ARBA00023212"/>
    </source>
</evidence>
<dbReference type="AlphaFoldDB" id="A0ABD0YTR9"/>
<reference evidence="18 19" key="1">
    <citation type="submission" date="2024-07" db="EMBL/GenBank/DDBJ databases">
        <title>Chromosome-level genome assembly of the water stick insect Ranatra chinensis (Heteroptera: Nepidae).</title>
        <authorList>
            <person name="Liu X."/>
        </authorList>
    </citation>
    <scope>NUCLEOTIDE SEQUENCE [LARGE SCALE GENOMIC DNA]</scope>
    <source>
        <strain evidence="18">Cailab_2021Rc</strain>
        <tissue evidence="18">Muscle</tissue>
    </source>
</reference>
<dbReference type="GO" id="GO:0008360">
    <property type="term" value="P:regulation of cell shape"/>
    <property type="evidence" value="ECO:0007669"/>
    <property type="project" value="UniProtKB-KW"/>
</dbReference>
<dbReference type="InterPro" id="IPR011993">
    <property type="entry name" value="PH-like_dom_sf"/>
</dbReference>
<dbReference type="FunFam" id="3.90.810.10:FF:000003">
    <property type="entry name" value="Neural Wiskott-Aldrich syndrome protein-like"/>
    <property type="match status" value="1"/>
</dbReference>
<evidence type="ECO:0000256" key="8">
    <source>
        <dbReference type="ARBA" id="ARBA00022737"/>
    </source>
</evidence>
<keyword evidence="19" id="KW-1185">Reference proteome</keyword>
<evidence type="ECO:0000256" key="7">
    <source>
        <dbReference type="ARBA" id="ARBA00022553"/>
    </source>
</evidence>
<dbReference type="InterPro" id="IPR033927">
    <property type="entry name" value="WASPfam_EVH1"/>
</dbReference>
<dbReference type="GO" id="GO:0005886">
    <property type="term" value="C:plasma membrane"/>
    <property type="evidence" value="ECO:0007669"/>
    <property type="project" value="UniProtKB-SubCell"/>
</dbReference>
<feature type="domain" description="CRIB" evidence="16">
    <location>
        <begin position="177"/>
        <end position="190"/>
    </location>
</feature>
<feature type="region of interest" description="Disordered" evidence="15">
    <location>
        <begin position="247"/>
        <end position="297"/>
    </location>
</feature>
<keyword evidence="6" id="KW-0963">Cytoplasm</keyword>
<keyword evidence="14" id="KW-0449">Lipoprotein</keyword>
<proteinExistence type="inferred from homology"/>
<dbReference type="InterPro" id="IPR000697">
    <property type="entry name" value="WH1/EVH1_dom"/>
</dbReference>
<evidence type="ECO:0000313" key="19">
    <source>
        <dbReference type="Proteomes" id="UP001558652"/>
    </source>
</evidence>
<dbReference type="Proteomes" id="UP001558652">
    <property type="component" value="Unassembled WGS sequence"/>
</dbReference>
<dbReference type="PROSITE" id="PS50108">
    <property type="entry name" value="CRIB"/>
    <property type="match status" value="1"/>
</dbReference>
<comment type="caution">
    <text evidence="18">The sequence shown here is derived from an EMBL/GenBank/DDBJ whole genome shotgun (WGS) entry which is preliminary data.</text>
</comment>
<evidence type="ECO:0000256" key="5">
    <source>
        <dbReference type="ARBA" id="ARBA00022475"/>
    </source>
</evidence>
<protein>
    <recommendedName>
        <fullName evidence="20">Neural Wiskott-Aldrich syndrome protein</fullName>
    </recommendedName>
</protein>